<dbReference type="OrthoDB" id="2269034at2759"/>
<organism evidence="2 3">
    <name type="scientific">Pterulicium gracile</name>
    <dbReference type="NCBI Taxonomy" id="1884261"/>
    <lineage>
        <taxon>Eukaryota</taxon>
        <taxon>Fungi</taxon>
        <taxon>Dikarya</taxon>
        <taxon>Basidiomycota</taxon>
        <taxon>Agaricomycotina</taxon>
        <taxon>Agaricomycetes</taxon>
        <taxon>Agaricomycetidae</taxon>
        <taxon>Agaricales</taxon>
        <taxon>Pleurotineae</taxon>
        <taxon>Pterulaceae</taxon>
        <taxon>Pterulicium</taxon>
    </lineage>
</organism>
<reference evidence="2 3" key="1">
    <citation type="journal article" date="2019" name="Nat. Ecol. Evol.">
        <title>Megaphylogeny resolves global patterns of mushroom evolution.</title>
        <authorList>
            <person name="Varga T."/>
            <person name="Krizsan K."/>
            <person name="Foldi C."/>
            <person name="Dima B."/>
            <person name="Sanchez-Garcia M."/>
            <person name="Sanchez-Ramirez S."/>
            <person name="Szollosi G.J."/>
            <person name="Szarkandi J.G."/>
            <person name="Papp V."/>
            <person name="Albert L."/>
            <person name="Andreopoulos W."/>
            <person name="Angelini C."/>
            <person name="Antonin V."/>
            <person name="Barry K.W."/>
            <person name="Bougher N.L."/>
            <person name="Buchanan P."/>
            <person name="Buyck B."/>
            <person name="Bense V."/>
            <person name="Catcheside P."/>
            <person name="Chovatia M."/>
            <person name="Cooper J."/>
            <person name="Damon W."/>
            <person name="Desjardin D."/>
            <person name="Finy P."/>
            <person name="Geml J."/>
            <person name="Haridas S."/>
            <person name="Hughes K."/>
            <person name="Justo A."/>
            <person name="Karasinski D."/>
            <person name="Kautmanova I."/>
            <person name="Kiss B."/>
            <person name="Kocsube S."/>
            <person name="Kotiranta H."/>
            <person name="LaButti K.M."/>
            <person name="Lechner B.E."/>
            <person name="Liimatainen K."/>
            <person name="Lipzen A."/>
            <person name="Lukacs Z."/>
            <person name="Mihaltcheva S."/>
            <person name="Morgado L.N."/>
            <person name="Niskanen T."/>
            <person name="Noordeloos M.E."/>
            <person name="Ohm R.A."/>
            <person name="Ortiz-Santana B."/>
            <person name="Ovrebo C."/>
            <person name="Racz N."/>
            <person name="Riley R."/>
            <person name="Savchenko A."/>
            <person name="Shiryaev A."/>
            <person name="Soop K."/>
            <person name="Spirin V."/>
            <person name="Szebenyi C."/>
            <person name="Tomsovsky M."/>
            <person name="Tulloss R.E."/>
            <person name="Uehling J."/>
            <person name="Grigoriev I.V."/>
            <person name="Vagvolgyi C."/>
            <person name="Papp T."/>
            <person name="Martin F.M."/>
            <person name="Miettinen O."/>
            <person name="Hibbett D.S."/>
            <person name="Nagy L.G."/>
        </authorList>
    </citation>
    <scope>NUCLEOTIDE SEQUENCE [LARGE SCALE GENOMIC DNA]</scope>
    <source>
        <strain evidence="2 3">CBS 309.79</strain>
    </source>
</reference>
<keyword evidence="3" id="KW-1185">Reference proteome</keyword>
<dbReference type="Pfam" id="PF12937">
    <property type="entry name" value="F-box-like"/>
    <property type="match status" value="1"/>
</dbReference>
<dbReference type="Gene3D" id="1.20.1280.50">
    <property type="match status" value="1"/>
</dbReference>
<dbReference type="SUPFAM" id="SSF81383">
    <property type="entry name" value="F-box domain"/>
    <property type="match status" value="1"/>
</dbReference>
<dbReference type="InterPro" id="IPR036047">
    <property type="entry name" value="F-box-like_dom_sf"/>
</dbReference>
<dbReference type="EMBL" id="ML178864">
    <property type="protein sequence ID" value="TFK96231.1"/>
    <property type="molecule type" value="Genomic_DNA"/>
</dbReference>
<name>A0A5C3Q329_9AGAR</name>
<evidence type="ECO:0000313" key="2">
    <source>
        <dbReference type="EMBL" id="TFK96231.1"/>
    </source>
</evidence>
<feature type="domain" description="F-box" evidence="1">
    <location>
        <begin position="20"/>
        <end position="69"/>
    </location>
</feature>
<gene>
    <name evidence="2" type="ORF">BDV98DRAFT_336778</name>
</gene>
<proteinExistence type="predicted"/>
<evidence type="ECO:0000313" key="3">
    <source>
        <dbReference type="Proteomes" id="UP000305067"/>
    </source>
</evidence>
<dbReference type="InterPro" id="IPR001810">
    <property type="entry name" value="F-box_dom"/>
</dbReference>
<dbReference type="AlphaFoldDB" id="A0A5C3Q329"/>
<dbReference type="Proteomes" id="UP000305067">
    <property type="component" value="Unassembled WGS sequence"/>
</dbReference>
<evidence type="ECO:0000259" key="1">
    <source>
        <dbReference type="Pfam" id="PF12937"/>
    </source>
</evidence>
<protein>
    <recommendedName>
        <fullName evidence="1">F-box domain-containing protein</fullName>
    </recommendedName>
</protein>
<sequence length="91" mass="10151">MDHTSTSEAASIGLNATVTVPPELLAKIFSLVVKSPDLDQITNSEPWMLSQVCNRWREICHASPALWTRSLVCNIIVRRKSAVDDVNKNLF</sequence>
<accession>A0A5C3Q329</accession>